<dbReference type="EMBL" id="CAFAAE010000019">
    <property type="protein sequence ID" value="CAB4786303.1"/>
    <property type="molecule type" value="Genomic_DNA"/>
</dbReference>
<organism evidence="1">
    <name type="scientific">freshwater metagenome</name>
    <dbReference type="NCBI Taxonomy" id="449393"/>
    <lineage>
        <taxon>unclassified sequences</taxon>
        <taxon>metagenomes</taxon>
        <taxon>ecological metagenomes</taxon>
    </lineage>
</organism>
<accession>A0A6J6WSY1</accession>
<gene>
    <name evidence="1" type="ORF">UFOPK2982_00244</name>
</gene>
<sequence length="118" mass="11917">MPVAACHASQVDFGRCSPAETQRRKVGIGVSSSNGKIARYAVGAVNKTVTPCVAISFKRIGGAAASSISEVAPAQNGKITSAPSPKVKAIGGEPANISVSFGCNISFAKVSAIVKISR</sequence>
<reference evidence="1" key="1">
    <citation type="submission" date="2020-05" db="EMBL/GenBank/DDBJ databases">
        <authorList>
            <person name="Chiriac C."/>
            <person name="Salcher M."/>
            <person name="Ghai R."/>
            <person name="Kavagutti S V."/>
        </authorList>
    </citation>
    <scope>NUCLEOTIDE SEQUENCE</scope>
</reference>
<name>A0A6J6WSY1_9ZZZZ</name>
<dbReference type="AlphaFoldDB" id="A0A6J6WSY1"/>
<protein>
    <submittedName>
        <fullName evidence="1">Unannotated protein</fullName>
    </submittedName>
</protein>
<proteinExistence type="predicted"/>
<evidence type="ECO:0000313" key="1">
    <source>
        <dbReference type="EMBL" id="CAB4786303.1"/>
    </source>
</evidence>